<evidence type="ECO:0000313" key="9">
    <source>
        <dbReference type="Proteomes" id="UP000037267"/>
    </source>
</evidence>
<keyword evidence="2 8" id="KW-0808">Transferase</keyword>
<dbReference type="AlphaFoldDB" id="A0A0L0W778"/>
<protein>
    <recommendedName>
        <fullName evidence="1">N(6)-L-threonylcarbamoyladenine synthase</fullName>
        <ecNumber evidence="1">2.3.1.234</ecNumber>
    </recommendedName>
</protein>
<dbReference type="GO" id="GO:0061711">
    <property type="term" value="F:tRNA N(6)-L-threonylcarbamoyladenine synthase activity"/>
    <property type="evidence" value="ECO:0007669"/>
    <property type="project" value="UniProtKB-EC"/>
</dbReference>
<evidence type="ECO:0000256" key="4">
    <source>
        <dbReference type="ARBA" id="ARBA00022723"/>
    </source>
</evidence>
<name>A0A0L0W778_GOTPU</name>
<dbReference type="GO" id="GO:0016787">
    <property type="term" value="F:hydrolase activity"/>
    <property type="evidence" value="ECO:0007669"/>
    <property type="project" value="UniProtKB-KW"/>
</dbReference>
<dbReference type="GO" id="GO:0005829">
    <property type="term" value="C:cytosol"/>
    <property type="evidence" value="ECO:0007669"/>
    <property type="project" value="TreeGrafter"/>
</dbReference>
<organism evidence="8 9">
    <name type="scientific">Gottschalkia purinilytica</name>
    <name type="common">Clostridium purinilyticum</name>
    <dbReference type="NCBI Taxonomy" id="1503"/>
    <lineage>
        <taxon>Bacteria</taxon>
        <taxon>Bacillati</taxon>
        <taxon>Bacillota</taxon>
        <taxon>Tissierellia</taxon>
        <taxon>Tissierellales</taxon>
        <taxon>Gottschalkiaceae</taxon>
        <taxon>Gottschalkia</taxon>
    </lineage>
</organism>
<dbReference type="GO" id="GO:0008033">
    <property type="term" value="P:tRNA processing"/>
    <property type="evidence" value="ECO:0007669"/>
    <property type="project" value="UniProtKB-KW"/>
</dbReference>
<evidence type="ECO:0000256" key="1">
    <source>
        <dbReference type="ARBA" id="ARBA00012156"/>
    </source>
</evidence>
<dbReference type="EMBL" id="LGSS01000017">
    <property type="protein sequence ID" value="KNF07403.1"/>
    <property type="molecule type" value="Genomic_DNA"/>
</dbReference>
<dbReference type="Gene3D" id="3.30.420.40">
    <property type="match status" value="2"/>
</dbReference>
<evidence type="ECO:0000256" key="3">
    <source>
        <dbReference type="ARBA" id="ARBA00022694"/>
    </source>
</evidence>
<feature type="domain" description="Gcp-like" evidence="7">
    <location>
        <begin position="61"/>
        <end position="319"/>
    </location>
</feature>
<keyword evidence="3" id="KW-0819">tRNA processing</keyword>
<keyword evidence="4" id="KW-0479">Metal-binding</keyword>
<keyword evidence="9" id="KW-1185">Reference proteome</keyword>
<evidence type="ECO:0000256" key="5">
    <source>
        <dbReference type="ARBA" id="ARBA00023315"/>
    </source>
</evidence>
<evidence type="ECO:0000313" key="8">
    <source>
        <dbReference type="EMBL" id="KNF07403.1"/>
    </source>
</evidence>
<accession>A0A0L0W778</accession>
<dbReference type="EC" id="2.3.1.234" evidence="1"/>
<dbReference type="PATRIC" id="fig|1503.3.peg.708"/>
<dbReference type="PANTHER" id="PTHR11735">
    <property type="entry name" value="TRNA N6-ADENOSINE THREONYLCARBAMOYLTRANSFERASE"/>
    <property type="match status" value="1"/>
</dbReference>
<dbReference type="Pfam" id="PF00814">
    <property type="entry name" value="TsaD"/>
    <property type="match status" value="1"/>
</dbReference>
<gene>
    <name evidence="8" type="primary">tsaD</name>
    <name evidence="8" type="ORF">CLPU_17c00280</name>
</gene>
<evidence type="ECO:0000259" key="7">
    <source>
        <dbReference type="Pfam" id="PF00814"/>
    </source>
</evidence>
<dbReference type="InterPro" id="IPR043129">
    <property type="entry name" value="ATPase_NBD"/>
</dbReference>
<proteinExistence type="predicted"/>
<dbReference type="PANTHER" id="PTHR11735:SF11">
    <property type="entry name" value="TRNA THREONYLCARBAMOYLADENOSINE BIOSYNTHESIS PROTEIN TSAB"/>
    <property type="match status" value="1"/>
</dbReference>
<keyword evidence="5" id="KW-0012">Acyltransferase</keyword>
<dbReference type="Proteomes" id="UP000037267">
    <property type="component" value="Unassembled WGS sequence"/>
</dbReference>
<dbReference type="GO" id="GO:0046872">
    <property type="term" value="F:metal ion binding"/>
    <property type="evidence" value="ECO:0007669"/>
    <property type="project" value="UniProtKB-KW"/>
</dbReference>
<dbReference type="PRINTS" id="PR00789">
    <property type="entry name" value="OSIALOPTASE"/>
</dbReference>
<dbReference type="InterPro" id="IPR000905">
    <property type="entry name" value="Gcp-like_dom"/>
</dbReference>
<sequence>MLEIGMIKVNNNYYLGIDTSAYTTSLAVIDENRNVVFDERILLEVEMGKKGLRQQEAVFQHINNLPKIFDNLYKHIDVKKIKNISASTVPRNVENSYMPVFKVSQGQAFIIAKTLNIPFKQFSHQDGHIGAGILGCGIEDIEDFLALHISGGTTELLYVKNDKNNYNIEIIGGSKDISAGQLIDRVGVKLGMNFPCGRSMDILSLKCDDLQKNMPISVKDTWVNFSGVETMFYKDIDNQKYDNEAIAKRVFYVIGESLSRMVQFSFKKYKTKKIIVIGGVASNSYLRSIFKKNITDKKIGDVYFPPKEMCTDNAIGIAYLGNIKEGF</sequence>
<evidence type="ECO:0000256" key="2">
    <source>
        <dbReference type="ARBA" id="ARBA00022679"/>
    </source>
</evidence>
<evidence type="ECO:0000256" key="6">
    <source>
        <dbReference type="ARBA" id="ARBA00048117"/>
    </source>
</evidence>
<comment type="caution">
    <text evidence="8">The sequence shown here is derived from an EMBL/GenBank/DDBJ whole genome shotgun (WGS) entry which is preliminary data.</text>
</comment>
<dbReference type="SUPFAM" id="SSF53067">
    <property type="entry name" value="Actin-like ATPase domain"/>
    <property type="match status" value="1"/>
</dbReference>
<comment type="catalytic activity">
    <reaction evidence="6">
        <text>L-threonylcarbamoyladenylate + adenosine(37) in tRNA = N(6)-L-threonylcarbamoyladenosine(37) in tRNA + AMP + H(+)</text>
        <dbReference type="Rhea" id="RHEA:37059"/>
        <dbReference type="Rhea" id="RHEA-COMP:10162"/>
        <dbReference type="Rhea" id="RHEA-COMP:10163"/>
        <dbReference type="ChEBI" id="CHEBI:15378"/>
        <dbReference type="ChEBI" id="CHEBI:73682"/>
        <dbReference type="ChEBI" id="CHEBI:74411"/>
        <dbReference type="ChEBI" id="CHEBI:74418"/>
        <dbReference type="ChEBI" id="CHEBI:456215"/>
        <dbReference type="EC" id="2.3.1.234"/>
    </reaction>
</comment>
<dbReference type="InterPro" id="IPR017861">
    <property type="entry name" value="KAE1/TsaD"/>
</dbReference>
<keyword evidence="8" id="KW-0378">Hydrolase</keyword>
<dbReference type="STRING" id="1503.CLPU_17c00280"/>
<reference evidence="9" key="1">
    <citation type="submission" date="2015-07" db="EMBL/GenBank/DDBJ databases">
        <title>Draft genome sequence of the purine-degrading Gottschalkia purinilyticum DSM 1384 (formerly Clostridium purinilyticum).</title>
        <authorList>
            <person name="Poehlein A."/>
            <person name="Schiel-Bengelsdorf B."/>
            <person name="Bengelsdorf F.R."/>
            <person name="Daniel R."/>
            <person name="Duerre P."/>
        </authorList>
    </citation>
    <scope>NUCLEOTIDE SEQUENCE [LARGE SCALE GENOMIC DNA]</scope>
    <source>
        <strain evidence="9">DSM 1384</strain>
    </source>
</reference>